<reference evidence="2 3" key="1">
    <citation type="submission" date="2016-10" db="EMBL/GenBank/DDBJ databases">
        <authorList>
            <person name="de Groot N.N."/>
        </authorList>
    </citation>
    <scope>NUCLEOTIDE SEQUENCE [LARGE SCALE GENOMIC DNA]</scope>
    <source>
        <strain evidence="2 3">R-24608</strain>
    </source>
</reference>
<keyword evidence="3" id="KW-1185">Reference proteome</keyword>
<feature type="transmembrane region" description="Helical" evidence="1">
    <location>
        <begin position="203"/>
        <end position="222"/>
    </location>
</feature>
<proteinExistence type="predicted"/>
<dbReference type="RefSeq" id="WP_139235462.1">
    <property type="nucleotide sequence ID" value="NZ_CYIG01000024.1"/>
</dbReference>
<keyword evidence="1" id="KW-1133">Transmembrane helix</keyword>
<dbReference type="STRING" id="343013.SAMN04489707_103024"/>
<protein>
    <submittedName>
        <fullName evidence="2">Uncharacterized protein</fullName>
    </submittedName>
</protein>
<sequence length="263" mass="29344">MQHPTQPGPTPHTVRWRCENCAQPLADAYTVCAHCEPEFSTPWGNRWRAPERAQQPALHTCAQCGFGFDVASVRLQPDPAPWWRMQTMAHCCPACRGRLDWIPSAQAHAAEVWNSFSVWGLVSMQWGMQVLGEVRGAGPHRGWWLALPFVLGMVALLWGALQQHKPPHQAHPPAWRATLKQARHWALGRFVSHGSVATPRMPWPVWLVAAALGGLALLAVWLRHRGVPSEWPVGLYVLGNAIVFAALAHATLLRRRALRALGW</sequence>
<evidence type="ECO:0000313" key="3">
    <source>
        <dbReference type="Proteomes" id="UP000183656"/>
    </source>
</evidence>
<feature type="transmembrane region" description="Helical" evidence="1">
    <location>
        <begin position="234"/>
        <end position="253"/>
    </location>
</feature>
<keyword evidence="1" id="KW-0472">Membrane</keyword>
<feature type="transmembrane region" description="Helical" evidence="1">
    <location>
        <begin position="143"/>
        <end position="161"/>
    </location>
</feature>
<dbReference type="Proteomes" id="UP000183656">
    <property type="component" value="Unassembled WGS sequence"/>
</dbReference>
<organism evidence="2 3">
    <name type="scientific">Paenacidovorax caeni</name>
    <dbReference type="NCBI Taxonomy" id="343013"/>
    <lineage>
        <taxon>Bacteria</taxon>
        <taxon>Pseudomonadati</taxon>
        <taxon>Pseudomonadota</taxon>
        <taxon>Betaproteobacteria</taxon>
        <taxon>Burkholderiales</taxon>
        <taxon>Comamonadaceae</taxon>
        <taxon>Paenacidovorax</taxon>
    </lineage>
</organism>
<keyword evidence="1" id="KW-0812">Transmembrane</keyword>
<accession>A0A1I7JSQ4</accession>
<name>A0A1I7JSQ4_9BURK</name>
<gene>
    <name evidence="2" type="ORF">SAMN04489707_103024</name>
</gene>
<evidence type="ECO:0000313" key="2">
    <source>
        <dbReference type="EMBL" id="SFU88209.1"/>
    </source>
</evidence>
<evidence type="ECO:0000256" key="1">
    <source>
        <dbReference type="SAM" id="Phobius"/>
    </source>
</evidence>
<dbReference type="AlphaFoldDB" id="A0A1I7JSQ4"/>
<dbReference type="EMBL" id="FPBX01000030">
    <property type="protein sequence ID" value="SFU88209.1"/>
    <property type="molecule type" value="Genomic_DNA"/>
</dbReference>